<sequence>MQVNPIHVQDIPHHIPRRRHITSSPSTSPHKLGKDGPKRRRTIQTADTTTDITVTRIHPSPYDRSPYAQLAVKHFKPSLEEENEAYIYIFLSIRGRNWDLRNACLKKMVPTFAAFDRHVYQRLIPNHIADCHLYPSEVLEFLKAGEFTVQIRGEEWKAVAVDEAHEMYINKDLKSAITYPTELYLQKTHYSSILE</sequence>
<proteinExistence type="predicted"/>
<dbReference type="InParanoid" id="A0A1X7VJL5"/>
<reference evidence="2" key="1">
    <citation type="submission" date="2017-05" db="UniProtKB">
        <authorList>
            <consortium name="EnsemblMetazoa"/>
        </authorList>
    </citation>
    <scope>IDENTIFICATION</scope>
</reference>
<feature type="region of interest" description="Disordered" evidence="1">
    <location>
        <begin position="17"/>
        <end position="43"/>
    </location>
</feature>
<evidence type="ECO:0000256" key="1">
    <source>
        <dbReference type="SAM" id="MobiDB-lite"/>
    </source>
</evidence>
<accession>A0A1X7VJL5</accession>
<dbReference type="PANTHER" id="PTHR47018:SF2">
    <property type="entry name" value="TESMIN_TSO1-LIKE CXC DOMAIN-CONTAINING PROTEIN"/>
    <property type="match status" value="1"/>
</dbReference>
<name>A0A1X7VJL5_AMPQE</name>
<dbReference type="OrthoDB" id="10071095at2759"/>
<protein>
    <submittedName>
        <fullName evidence="2">Uncharacterized protein</fullName>
    </submittedName>
</protein>
<dbReference type="AlphaFoldDB" id="A0A1X7VJL5"/>
<organism evidence="2">
    <name type="scientific">Amphimedon queenslandica</name>
    <name type="common">Sponge</name>
    <dbReference type="NCBI Taxonomy" id="400682"/>
    <lineage>
        <taxon>Eukaryota</taxon>
        <taxon>Metazoa</taxon>
        <taxon>Porifera</taxon>
        <taxon>Demospongiae</taxon>
        <taxon>Heteroscleromorpha</taxon>
        <taxon>Haplosclerida</taxon>
        <taxon>Niphatidae</taxon>
        <taxon>Amphimedon</taxon>
    </lineage>
</organism>
<evidence type="ECO:0000313" key="2">
    <source>
        <dbReference type="EnsemblMetazoa" id="Aqu2.1.40109_001"/>
    </source>
</evidence>
<dbReference type="PANTHER" id="PTHR47018">
    <property type="entry name" value="CXC DOMAIN-CONTAINING PROTEIN-RELATED"/>
    <property type="match status" value="1"/>
</dbReference>
<dbReference type="EnsemblMetazoa" id="Aqu2.1.40109_001">
    <property type="protein sequence ID" value="Aqu2.1.40109_001"/>
    <property type="gene ID" value="Aqu2.1.40109"/>
</dbReference>